<evidence type="ECO:0000256" key="4">
    <source>
        <dbReference type="ARBA" id="ARBA00022553"/>
    </source>
</evidence>
<dbReference type="GO" id="GO:0016655">
    <property type="term" value="F:oxidoreductase activity, acting on NAD(P)H, quinone or similar compound as acceptor"/>
    <property type="evidence" value="ECO:0007669"/>
    <property type="project" value="InterPro"/>
</dbReference>
<evidence type="ECO:0000256" key="13">
    <source>
        <dbReference type="ARBA" id="ARBA00023075"/>
    </source>
</evidence>
<evidence type="ECO:0000256" key="8">
    <source>
        <dbReference type="ARBA" id="ARBA00022967"/>
    </source>
</evidence>
<keyword evidence="19" id="KW-1185">Reference proteome</keyword>
<evidence type="ECO:0000256" key="14">
    <source>
        <dbReference type="ARBA" id="ARBA00023136"/>
    </source>
</evidence>
<dbReference type="EMBL" id="LS974202">
    <property type="protein sequence ID" value="SSC13770.1"/>
    <property type="molecule type" value="Genomic_DNA"/>
</dbReference>
<dbReference type="InterPro" id="IPR010209">
    <property type="entry name" value="Ion_transpt_RnfG/RsxG"/>
</dbReference>
<evidence type="ECO:0000313" key="19">
    <source>
        <dbReference type="Proteomes" id="UP000250796"/>
    </source>
</evidence>
<protein>
    <submittedName>
        <fullName evidence="18">FMN-binding domain protein</fullName>
    </submittedName>
</protein>
<accession>A0A7Z7LH32</accession>
<keyword evidence="4" id="KW-0597">Phosphoprotein</keyword>
<keyword evidence="12" id="KW-0406">Ion transport</keyword>
<evidence type="ECO:0000256" key="15">
    <source>
        <dbReference type="ARBA" id="ARBA00023201"/>
    </source>
</evidence>
<evidence type="ECO:0000256" key="2">
    <source>
        <dbReference type="ARBA" id="ARBA00022475"/>
    </source>
</evidence>
<dbReference type="InterPro" id="IPR010204">
    <property type="entry name" value="NqrC"/>
</dbReference>
<evidence type="ECO:0000256" key="5">
    <source>
        <dbReference type="ARBA" id="ARBA00022630"/>
    </source>
</evidence>
<evidence type="ECO:0000256" key="12">
    <source>
        <dbReference type="ARBA" id="ARBA00023065"/>
    </source>
</evidence>
<evidence type="ECO:0000256" key="16">
    <source>
        <dbReference type="SAM" id="SignalP"/>
    </source>
</evidence>
<evidence type="ECO:0000256" key="9">
    <source>
        <dbReference type="ARBA" id="ARBA00022989"/>
    </source>
</evidence>
<keyword evidence="3" id="KW-0997">Cell inner membrane</keyword>
<evidence type="ECO:0000259" key="17">
    <source>
        <dbReference type="SMART" id="SM00900"/>
    </source>
</evidence>
<keyword evidence="11" id="KW-0915">Sodium</keyword>
<dbReference type="InterPro" id="IPR007329">
    <property type="entry name" value="FMN-bd"/>
</dbReference>
<dbReference type="Proteomes" id="UP000250796">
    <property type="component" value="Chromosome MESINF"/>
</dbReference>
<keyword evidence="1" id="KW-0813">Transport</keyword>
<dbReference type="PANTHER" id="PTHR37838:SF1">
    <property type="entry name" value="NA(+)-TRANSLOCATING NADH-QUINONE REDUCTASE SUBUNIT C"/>
    <property type="match status" value="1"/>
</dbReference>
<sequence length="206" mass="22527">MKDKLYSVFFAFALTLVFTLILASINALATGTIEVNEKLDFQKSLLYVFGFVQKDDKLSSKEIQELYGEKIVELRGEVDVYRAQVEGETGYAFTVQSPGLWGTITGLIAINASGTRMLGIDFVEHSETPGLGGRIDEKAFQQQFRNEKISSGPSGRIAVVSGQDTSSSEDSKVDAITGATRTSEAIQKLIDKAMNEVFPKVLKVVN</sequence>
<keyword evidence="5" id="KW-0285">Flavoprotein</keyword>
<feature type="signal peptide" evidence="16">
    <location>
        <begin position="1"/>
        <end position="29"/>
    </location>
</feature>
<dbReference type="AlphaFoldDB" id="A0A7Z7LH32"/>
<feature type="chain" id="PRO_5031466703" evidence="16">
    <location>
        <begin position="30"/>
        <end position="206"/>
    </location>
</feature>
<keyword evidence="10" id="KW-0520">NAD</keyword>
<keyword evidence="8" id="KW-1278">Translocase</keyword>
<dbReference type="RefSeq" id="WP_169699879.1">
    <property type="nucleotide sequence ID" value="NZ_LS974202.1"/>
</dbReference>
<keyword evidence="7" id="KW-0812">Transmembrane</keyword>
<dbReference type="Pfam" id="PF04205">
    <property type="entry name" value="FMN_bind"/>
    <property type="match status" value="1"/>
</dbReference>
<dbReference type="KEGG" id="minf:MESINF_2330"/>
<dbReference type="GO" id="GO:0005886">
    <property type="term" value="C:plasma membrane"/>
    <property type="evidence" value="ECO:0007669"/>
    <property type="project" value="InterPro"/>
</dbReference>
<proteinExistence type="predicted"/>
<keyword evidence="2" id="KW-1003">Cell membrane</keyword>
<dbReference type="PANTHER" id="PTHR37838">
    <property type="entry name" value="NA(+)-TRANSLOCATING NADH-QUINONE REDUCTASE SUBUNIT C"/>
    <property type="match status" value="1"/>
</dbReference>
<dbReference type="GO" id="GO:0010181">
    <property type="term" value="F:FMN binding"/>
    <property type="evidence" value="ECO:0007669"/>
    <property type="project" value="InterPro"/>
</dbReference>
<evidence type="ECO:0000256" key="11">
    <source>
        <dbReference type="ARBA" id="ARBA00023053"/>
    </source>
</evidence>
<dbReference type="SMART" id="SM00900">
    <property type="entry name" value="FMN_bind"/>
    <property type="match status" value="1"/>
</dbReference>
<organism evidence="18 19">
    <name type="scientific">Mesotoga infera</name>
    <dbReference type="NCBI Taxonomy" id="1236046"/>
    <lineage>
        <taxon>Bacteria</taxon>
        <taxon>Thermotogati</taxon>
        <taxon>Thermotogota</taxon>
        <taxon>Thermotogae</taxon>
        <taxon>Kosmotogales</taxon>
        <taxon>Kosmotogaceae</taxon>
        <taxon>Mesotoga</taxon>
    </lineage>
</organism>
<dbReference type="GO" id="GO:0022900">
    <property type="term" value="P:electron transport chain"/>
    <property type="evidence" value="ECO:0007669"/>
    <property type="project" value="InterPro"/>
</dbReference>
<evidence type="ECO:0000313" key="18">
    <source>
        <dbReference type="EMBL" id="SSC13770.1"/>
    </source>
</evidence>
<evidence type="ECO:0000256" key="7">
    <source>
        <dbReference type="ARBA" id="ARBA00022692"/>
    </source>
</evidence>
<evidence type="ECO:0000256" key="1">
    <source>
        <dbReference type="ARBA" id="ARBA00022448"/>
    </source>
</evidence>
<keyword evidence="9" id="KW-1133">Transmembrane helix</keyword>
<feature type="domain" description="FMN-binding" evidence="17">
    <location>
        <begin position="99"/>
        <end position="197"/>
    </location>
</feature>
<reference evidence="18 19" key="1">
    <citation type="submission" date="2017-01" db="EMBL/GenBank/DDBJ databases">
        <authorList>
            <person name="Erauso G."/>
        </authorList>
    </citation>
    <scope>NUCLEOTIDE SEQUENCE [LARGE SCALE GENOMIC DNA]</scope>
    <source>
        <strain evidence="18">MESINF1</strain>
    </source>
</reference>
<evidence type="ECO:0000256" key="10">
    <source>
        <dbReference type="ARBA" id="ARBA00023027"/>
    </source>
</evidence>
<gene>
    <name evidence="18" type="ORF">MESINF_2330</name>
</gene>
<keyword evidence="14" id="KW-0472">Membrane</keyword>
<keyword evidence="15" id="KW-0739">Sodium transport</keyword>
<name>A0A7Z7LH32_9BACT</name>
<evidence type="ECO:0000256" key="6">
    <source>
        <dbReference type="ARBA" id="ARBA00022643"/>
    </source>
</evidence>
<dbReference type="GO" id="GO:0006814">
    <property type="term" value="P:sodium ion transport"/>
    <property type="evidence" value="ECO:0007669"/>
    <property type="project" value="UniProtKB-KW"/>
</dbReference>
<keyword evidence="6" id="KW-0288">FMN</keyword>
<dbReference type="GO" id="GO:0009055">
    <property type="term" value="F:electron transfer activity"/>
    <property type="evidence" value="ECO:0007669"/>
    <property type="project" value="InterPro"/>
</dbReference>
<evidence type="ECO:0000256" key="3">
    <source>
        <dbReference type="ARBA" id="ARBA00022519"/>
    </source>
</evidence>
<keyword evidence="13" id="KW-0830">Ubiquinone</keyword>
<dbReference type="PIRSF" id="PIRSF006091">
    <property type="entry name" value="E_trnsport_RnfG"/>
    <property type="match status" value="1"/>
</dbReference>
<keyword evidence="16" id="KW-0732">Signal</keyword>